<dbReference type="Proteomes" id="UP000246635">
    <property type="component" value="Unassembled WGS sequence"/>
</dbReference>
<feature type="transmembrane region" description="Helical" evidence="10">
    <location>
        <begin position="112"/>
        <end position="141"/>
    </location>
</feature>
<dbReference type="PANTHER" id="PTHR30309:SF1">
    <property type="entry name" value="GLYCEROL-3-PHOSPHATE ACYLTRANSFERASE 1"/>
    <property type="match status" value="1"/>
</dbReference>
<evidence type="ECO:0000256" key="7">
    <source>
        <dbReference type="ARBA" id="ARBA00023136"/>
    </source>
</evidence>
<comment type="catalytic activity">
    <reaction evidence="10">
        <text>an acyl phosphate + sn-glycerol 3-phosphate = a 1-acyl-sn-glycero-3-phosphate + phosphate</text>
        <dbReference type="Rhea" id="RHEA:34075"/>
        <dbReference type="ChEBI" id="CHEBI:43474"/>
        <dbReference type="ChEBI" id="CHEBI:57597"/>
        <dbReference type="ChEBI" id="CHEBI:57970"/>
        <dbReference type="ChEBI" id="CHEBI:59918"/>
        <dbReference type="EC" id="2.3.1.275"/>
    </reaction>
</comment>
<dbReference type="InterPro" id="IPR003811">
    <property type="entry name" value="G3P_acylTferase_PlsY"/>
</dbReference>
<organism evidence="11 12">
    <name type="scientific">Paenibacillus cellulosilyticus</name>
    <dbReference type="NCBI Taxonomy" id="375489"/>
    <lineage>
        <taxon>Bacteria</taxon>
        <taxon>Bacillati</taxon>
        <taxon>Bacillota</taxon>
        <taxon>Bacilli</taxon>
        <taxon>Bacillales</taxon>
        <taxon>Paenibacillaceae</taxon>
        <taxon>Paenibacillus</taxon>
    </lineage>
</organism>
<keyword evidence="8 10" id="KW-0594">Phospholipid biosynthesis</keyword>
<dbReference type="GO" id="GO:0043772">
    <property type="term" value="F:acyl-phosphate glycerol-3-phosphate acyltransferase activity"/>
    <property type="evidence" value="ECO:0007669"/>
    <property type="project" value="UniProtKB-UniRule"/>
</dbReference>
<protein>
    <recommendedName>
        <fullName evidence="10">Glycerol-3-phosphate acyltransferase</fullName>
    </recommendedName>
    <alternativeName>
        <fullName evidence="10">Acyl-PO4 G3P acyltransferase</fullName>
    </alternativeName>
    <alternativeName>
        <fullName evidence="10">Acyl-phosphate--glycerol-3-phosphate acyltransferase</fullName>
    </alternativeName>
    <alternativeName>
        <fullName evidence="10">G3P acyltransferase</fullName>
        <shortName evidence="10">GPAT</shortName>
        <ecNumber evidence="10">2.3.1.275</ecNumber>
    </alternativeName>
    <alternativeName>
        <fullName evidence="10">Lysophosphatidic acid synthase</fullName>
        <shortName evidence="10">LPA synthase</shortName>
    </alternativeName>
</protein>
<feature type="transmembrane region" description="Helical" evidence="10">
    <location>
        <begin position="83"/>
        <end position="100"/>
    </location>
</feature>
<evidence type="ECO:0000256" key="4">
    <source>
        <dbReference type="ARBA" id="ARBA00022692"/>
    </source>
</evidence>
<feature type="transmembrane region" description="Helical" evidence="10">
    <location>
        <begin position="50"/>
        <end position="71"/>
    </location>
</feature>
<accession>A0A2V2YQU4</accession>
<evidence type="ECO:0000256" key="10">
    <source>
        <dbReference type="HAMAP-Rule" id="MF_01043"/>
    </source>
</evidence>
<dbReference type="EC" id="2.3.1.275" evidence="10"/>
<keyword evidence="9 10" id="KW-1208">Phospholipid metabolism</keyword>
<comment type="subcellular location">
    <subcellularLocation>
        <location evidence="10">Cell membrane</location>
        <topology evidence="10">Multi-pass membrane protein</topology>
    </subcellularLocation>
</comment>
<keyword evidence="11" id="KW-0012">Acyltransferase</keyword>
<evidence type="ECO:0000256" key="3">
    <source>
        <dbReference type="ARBA" id="ARBA00022679"/>
    </source>
</evidence>
<evidence type="ECO:0000313" key="11">
    <source>
        <dbReference type="EMBL" id="PWV98670.1"/>
    </source>
</evidence>
<keyword evidence="6 10" id="KW-0443">Lipid metabolism</keyword>
<keyword evidence="2 10" id="KW-0444">Lipid biosynthesis</keyword>
<proteinExistence type="inferred from homology"/>
<dbReference type="PANTHER" id="PTHR30309">
    <property type="entry name" value="INNER MEMBRANE PROTEIN YGIH"/>
    <property type="match status" value="1"/>
</dbReference>
<evidence type="ECO:0000256" key="1">
    <source>
        <dbReference type="ARBA" id="ARBA00022475"/>
    </source>
</evidence>
<keyword evidence="4 10" id="KW-0812">Transmembrane</keyword>
<evidence type="ECO:0000256" key="6">
    <source>
        <dbReference type="ARBA" id="ARBA00023098"/>
    </source>
</evidence>
<keyword evidence="1 10" id="KW-1003">Cell membrane</keyword>
<evidence type="ECO:0000313" key="12">
    <source>
        <dbReference type="Proteomes" id="UP000246635"/>
    </source>
</evidence>
<evidence type="ECO:0000256" key="8">
    <source>
        <dbReference type="ARBA" id="ARBA00023209"/>
    </source>
</evidence>
<dbReference type="GO" id="GO:0008654">
    <property type="term" value="P:phospholipid biosynthetic process"/>
    <property type="evidence" value="ECO:0007669"/>
    <property type="project" value="UniProtKB-UniRule"/>
</dbReference>
<name>A0A2V2YQU4_9BACL</name>
<comment type="function">
    <text evidence="10">Catalyzes the transfer of an acyl group from acyl-phosphate (acyl-PO(4)) to glycerol-3-phosphate (G3P) to form lysophosphatidic acid (LPA). This enzyme utilizes acyl-phosphate as fatty acyl donor, but not acyl-CoA or acyl-ACP.</text>
</comment>
<dbReference type="RefSeq" id="WP_245946790.1">
    <property type="nucleotide sequence ID" value="NZ_CP054612.1"/>
</dbReference>
<comment type="pathway">
    <text evidence="10">Lipid metabolism; phospholipid metabolism.</text>
</comment>
<keyword evidence="3 10" id="KW-0808">Transferase</keyword>
<dbReference type="SMART" id="SM01207">
    <property type="entry name" value="G3P_acyltransf"/>
    <property type="match status" value="1"/>
</dbReference>
<keyword evidence="12" id="KW-1185">Reference proteome</keyword>
<comment type="subunit">
    <text evidence="10">Probably interacts with PlsX.</text>
</comment>
<feature type="transmembrane region" description="Helical" evidence="10">
    <location>
        <begin position="153"/>
        <end position="171"/>
    </location>
</feature>
<dbReference type="HAMAP" id="MF_01043">
    <property type="entry name" value="PlsY"/>
    <property type="match status" value="1"/>
</dbReference>
<evidence type="ECO:0000256" key="9">
    <source>
        <dbReference type="ARBA" id="ARBA00023264"/>
    </source>
</evidence>
<evidence type="ECO:0000256" key="5">
    <source>
        <dbReference type="ARBA" id="ARBA00022989"/>
    </source>
</evidence>
<sequence length="212" mass="23757">MMLLLWTLLSFLSGSLMFSYWLGRLARYDLQQQGDGNPGAMNLWRTAGRWYGISGIVLDWAKGYVPILLLLHTGAIATDSSSLLLPSAAALLGHMFSPFLRWKGGKAIAVTFGVWSALTAFAASLAYAIILALLLVIVRLISRSWPGFHSSETDGVQVVLGMVLLGVYLIAANYSNAIRWFWLISVLLLGYKHRHEWRRFYARYVQHRTPPL</sequence>
<keyword evidence="5 10" id="KW-1133">Transmembrane helix</keyword>
<reference evidence="11 12" key="1">
    <citation type="submission" date="2018-05" db="EMBL/GenBank/DDBJ databases">
        <title>Genomic Encyclopedia of Type Strains, Phase III (KMG-III): the genomes of soil and plant-associated and newly described type strains.</title>
        <authorList>
            <person name="Whitman W."/>
        </authorList>
    </citation>
    <scope>NUCLEOTIDE SEQUENCE [LARGE SCALE GENOMIC DNA]</scope>
    <source>
        <strain evidence="11 12">CECT 5696</strain>
    </source>
</reference>
<gene>
    <name evidence="10" type="primary">plsY</name>
    <name evidence="11" type="ORF">DFQ01_11669</name>
</gene>
<keyword evidence="7 10" id="KW-0472">Membrane</keyword>
<dbReference type="Pfam" id="PF02660">
    <property type="entry name" value="G3P_acyltransf"/>
    <property type="match status" value="1"/>
</dbReference>
<evidence type="ECO:0000256" key="2">
    <source>
        <dbReference type="ARBA" id="ARBA00022516"/>
    </source>
</evidence>
<comment type="similarity">
    <text evidence="10">Belongs to the PlsY family.</text>
</comment>
<dbReference type="GO" id="GO:0005886">
    <property type="term" value="C:plasma membrane"/>
    <property type="evidence" value="ECO:0007669"/>
    <property type="project" value="UniProtKB-SubCell"/>
</dbReference>
<dbReference type="AlphaFoldDB" id="A0A2V2YQU4"/>
<comment type="caution">
    <text evidence="11">The sequence shown here is derived from an EMBL/GenBank/DDBJ whole genome shotgun (WGS) entry which is preliminary data.</text>
</comment>
<dbReference type="EMBL" id="QGTQ01000016">
    <property type="protein sequence ID" value="PWV98670.1"/>
    <property type="molecule type" value="Genomic_DNA"/>
</dbReference>
<dbReference type="UniPathway" id="UPA00085"/>